<dbReference type="InterPro" id="IPR053154">
    <property type="entry name" value="c-di-AMP_regulator"/>
</dbReference>
<dbReference type="EMBL" id="UHIO01000001">
    <property type="protein sequence ID" value="SUP43477.1"/>
    <property type="molecule type" value="Genomic_DNA"/>
</dbReference>
<proteinExistence type="predicted"/>
<dbReference type="Proteomes" id="UP000255367">
    <property type="component" value="Unassembled WGS sequence"/>
</dbReference>
<dbReference type="AlphaFoldDB" id="A0A380NLF6"/>
<dbReference type="OrthoDB" id="9814149at2"/>
<dbReference type="InterPro" id="IPR012505">
    <property type="entry name" value="YbbR"/>
</dbReference>
<name>A0A380NLF6_9FIRM</name>
<accession>A0A380NLF6</accession>
<organism evidence="1 2">
    <name type="scientific">Veillonella criceti</name>
    <dbReference type="NCBI Taxonomy" id="103891"/>
    <lineage>
        <taxon>Bacteria</taxon>
        <taxon>Bacillati</taxon>
        <taxon>Bacillota</taxon>
        <taxon>Negativicutes</taxon>
        <taxon>Veillonellales</taxon>
        <taxon>Veillonellaceae</taxon>
        <taxon>Veillonella</taxon>
    </lineage>
</organism>
<dbReference type="Pfam" id="PF07949">
    <property type="entry name" value="YbbR"/>
    <property type="match status" value="3"/>
</dbReference>
<dbReference type="Gene3D" id="2.170.120.40">
    <property type="entry name" value="YbbR-like domain"/>
    <property type="match status" value="2"/>
</dbReference>
<dbReference type="CDD" id="cd20206">
    <property type="entry name" value="YbbR"/>
    <property type="match status" value="1"/>
</dbReference>
<protein>
    <submittedName>
        <fullName evidence="1">Uncharacterized protein conserved in bacteria</fullName>
    </submittedName>
</protein>
<evidence type="ECO:0000313" key="2">
    <source>
        <dbReference type="Proteomes" id="UP000255367"/>
    </source>
</evidence>
<gene>
    <name evidence="1" type="ORF">NCTC12020_01193</name>
</gene>
<dbReference type="Gene3D" id="2.170.120.30">
    <property type="match status" value="1"/>
</dbReference>
<dbReference type="RefSeq" id="WP_115310355.1">
    <property type="nucleotide sequence ID" value="NZ_UHIO01000001.1"/>
</dbReference>
<reference evidence="1 2" key="1">
    <citation type="submission" date="2018-06" db="EMBL/GenBank/DDBJ databases">
        <authorList>
            <consortium name="Pathogen Informatics"/>
            <person name="Doyle S."/>
        </authorList>
    </citation>
    <scope>NUCLEOTIDE SEQUENCE [LARGE SCALE GENOMIC DNA]</scope>
    <source>
        <strain evidence="1 2">NCTC12020</strain>
    </source>
</reference>
<evidence type="ECO:0000313" key="1">
    <source>
        <dbReference type="EMBL" id="SUP43477.1"/>
    </source>
</evidence>
<sequence length="318" mass="34822">MMQFFHKIQGHWMAKILSLLGAILLWFFVMKEQNPIVDINYTVPVQVQNLNSQYVVDNIPSEVHVHLRGPRNSILAINQSALKAHLDMGDVSPGQQSLPILFTPPAGITVVSMTPDTVNVNVDEYMLKEVPVEVQQLGKVPDDIAIKSVNTVPKVVTISGAKQEVDSVAHVILRIKMNDRRSNFTASGMMVAVDGAGKTVDNVTITPRQGQAQIELEQIRFEKNLPVVANVTGSLGNEYAIKSITVEPQQVLVSGKEGDIKNLSEIRTVDIPLNGQIANLEGDYDVVAGDTYAVTPTKVHVIVEIVKKYLGDTNAKNN</sequence>
<dbReference type="PANTHER" id="PTHR37804:SF1">
    <property type="entry name" value="CDAA REGULATORY PROTEIN CDAR"/>
    <property type="match status" value="1"/>
</dbReference>
<keyword evidence="2" id="KW-1185">Reference proteome</keyword>
<dbReference type="PANTHER" id="PTHR37804">
    <property type="entry name" value="CDAA REGULATORY PROTEIN CDAR"/>
    <property type="match status" value="1"/>
</dbReference>